<accession>A0ABN3BTV2</accession>
<organism evidence="1 2">
    <name type="scientific">Streptomyces bangladeshensis</name>
    <dbReference type="NCBI Taxonomy" id="295352"/>
    <lineage>
        <taxon>Bacteria</taxon>
        <taxon>Bacillati</taxon>
        <taxon>Actinomycetota</taxon>
        <taxon>Actinomycetes</taxon>
        <taxon>Kitasatosporales</taxon>
        <taxon>Streptomycetaceae</taxon>
        <taxon>Streptomyces</taxon>
    </lineage>
</organism>
<evidence type="ECO:0000313" key="1">
    <source>
        <dbReference type="EMBL" id="GAA2199941.1"/>
    </source>
</evidence>
<evidence type="ECO:0000313" key="2">
    <source>
        <dbReference type="Proteomes" id="UP001501391"/>
    </source>
</evidence>
<name>A0ABN3BTV2_9ACTN</name>
<sequence length="152" mass="16170">MALNILGITDAVVSHAMASGRFETVNGHEPKNAPSTGGLTAAVWSERVTPVRSSGLDVLSVLLIFNVRIYASAVQEPADAIDPDMLAAVDDLCAAYTGDFTLGGLVRQVDLLGIHGQPLDIRAGYLQQDGLLYRVLTISLPVIVNDLWEEVA</sequence>
<dbReference type="Proteomes" id="UP001501391">
    <property type="component" value="Unassembled WGS sequence"/>
</dbReference>
<gene>
    <name evidence="1" type="ORF">GCM10009787_48900</name>
</gene>
<dbReference type="RefSeq" id="WP_346163567.1">
    <property type="nucleotide sequence ID" value="NZ_BAAAOQ010000016.1"/>
</dbReference>
<comment type="caution">
    <text evidence="1">The sequence shown here is derived from an EMBL/GenBank/DDBJ whole genome shotgun (WGS) entry which is preliminary data.</text>
</comment>
<reference evidence="1 2" key="1">
    <citation type="journal article" date="2019" name="Int. J. Syst. Evol. Microbiol.">
        <title>The Global Catalogue of Microorganisms (GCM) 10K type strain sequencing project: providing services to taxonomists for standard genome sequencing and annotation.</title>
        <authorList>
            <consortium name="The Broad Institute Genomics Platform"/>
            <consortium name="The Broad Institute Genome Sequencing Center for Infectious Disease"/>
            <person name="Wu L."/>
            <person name="Ma J."/>
        </authorList>
    </citation>
    <scope>NUCLEOTIDE SEQUENCE [LARGE SCALE GENOMIC DNA]</scope>
    <source>
        <strain evidence="1 2">JCM 14924</strain>
    </source>
</reference>
<dbReference type="EMBL" id="BAAAOQ010000016">
    <property type="protein sequence ID" value="GAA2199941.1"/>
    <property type="molecule type" value="Genomic_DNA"/>
</dbReference>
<keyword evidence="2" id="KW-1185">Reference proteome</keyword>
<protein>
    <submittedName>
        <fullName evidence="1">Uncharacterized protein</fullName>
    </submittedName>
</protein>
<proteinExistence type="predicted"/>